<gene>
    <name evidence="8" type="ORF">SAMN05216241_10481</name>
</gene>
<dbReference type="NCBIfam" id="NF006733">
    <property type="entry name" value="PRK09264.1"/>
    <property type="match status" value="1"/>
</dbReference>
<dbReference type="AlphaFoldDB" id="A0A1G7QQG8"/>
<keyword evidence="9" id="KW-1185">Reference proteome</keyword>
<protein>
    <recommendedName>
        <fullName evidence="7">Diaminobutyrate--2-oxoglutarate transaminase</fullName>
        <ecNumber evidence="7">2.6.1.76</ecNumber>
    </recommendedName>
    <alternativeName>
        <fullName evidence="7">DABA aminotransferase</fullName>
    </alternativeName>
</protein>
<dbReference type="Pfam" id="PF00202">
    <property type="entry name" value="Aminotran_3"/>
    <property type="match status" value="1"/>
</dbReference>
<dbReference type="GO" id="GO:0019491">
    <property type="term" value="P:ectoine biosynthetic process"/>
    <property type="evidence" value="ECO:0007669"/>
    <property type="project" value="UniProtKB-UniPathway"/>
</dbReference>
<dbReference type="NCBIfam" id="TIGR02407">
    <property type="entry name" value="ectoine_ectB"/>
    <property type="match status" value="1"/>
</dbReference>
<keyword evidence="4 7" id="KW-0808">Transferase</keyword>
<comment type="pathway">
    <text evidence="7">Amine and polyamine biosynthesis; ectoine biosynthesis; L-ectoine from L-aspartate 4-semialdehyde: step 1/3.</text>
</comment>
<dbReference type="GO" id="GO:0047307">
    <property type="term" value="F:diaminobutyrate-pyruvate transaminase activity"/>
    <property type="evidence" value="ECO:0007669"/>
    <property type="project" value="InterPro"/>
</dbReference>
<dbReference type="Proteomes" id="UP000199415">
    <property type="component" value="Unassembled WGS sequence"/>
</dbReference>
<dbReference type="InterPro" id="IPR015422">
    <property type="entry name" value="PyrdxlP-dep_Trfase_small"/>
</dbReference>
<dbReference type="PROSITE" id="PS00600">
    <property type="entry name" value="AA_TRANSFER_CLASS_3"/>
    <property type="match status" value="1"/>
</dbReference>
<dbReference type="CDD" id="cd00610">
    <property type="entry name" value="OAT_like"/>
    <property type="match status" value="1"/>
</dbReference>
<evidence type="ECO:0000256" key="7">
    <source>
        <dbReference type="RuleBase" id="RU365034"/>
    </source>
</evidence>
<dbReference type="Gene3D" id="3.90.1150.10">
    <property type="entry name" value="Aspartate Aminotransferase, domain 1"/>
    <property type="match status" value="1"/>
</dbReference>
<dbReference type="Gene3D" id="3.40.640.10">
    <property type="entry name" value="Type I PLP-dependent aspartate aminotransferase-like (Major domain)"/>
    <property type="match status" value="1"/>
</dbReference>
<keyword evidence="3 7" id="KW-0032">Aminotransferase</keyword>
<reference evidence="8 9" key="1">
    <citation type="submission" date="2016-10" db="EMBL/GenBank/DDBJ databases">
        <authorList>
            <person name="de Groot N.N."/>
        </authorList>
    </citation>
    <scope>NUCLEOTIDE SEQUENCE [LARGE SCALE GENOMIC DNA]</scope>
    <source>
        <strain evidence="8 9">DSM 25584</strain>
    </source>
</reference>
<comment type="function">
    <text evidence="7">Catalyzes reversively the conversion of L-aspartate beta-semialdehyde (ASA) to L-2,4-diaminobutyrate (DABA) by transamination with L-glutamate.</text>
</comment>
<name>A0A1G7QQG8_9PROT</name>
<sequence length="433" mass="45692">MDTTDPLHSVETHESAVRSYSRDFPVTFATAKDAVMRTRAGDAYIDFFAGAGALNYGHNNALLKRALIDYLEGDNVTHSLDLVTEARARFLQRFHDIVLAPRGMDYRVMFPGPTGTNCVEAALKIARKVTGRRPIVSFTNAYHGMTLGALAATGNRGKRGGAGTALPDVVFAPLDGALGAGVDTLDHLEAMLANTSSGVDLPAAAIVETVQGEGGVHPASMGWLQRLQRICRAHGMLLIVDDVQAGCGRTGTFFSFEPAGLDPDLICLSKSIGGYGTPLALTLIKPEHDVFAPGEHNGTFRGHNPAFVTGAAALEAYWRDDAFERGVRAKAEIVRERLEAIAARHPGLKPSVRGRGLMQGLVLDVPGAAEAVSHAAFARGLILETAGARDEVAKLLPPLTIDEATLSKGLDILADAVAAVAREMGGAERSAAA</sequence>
<keyword evidence="5 6" id="KW-0663">Pyridoxal phosphate</keyword>
<dbReference type="GO" id="GO:0045303">
    <property type="term" value="F:diaminobutyrate-2-oxoglutarate transaminase activity"/>
    <property type="evidence" value="ECO:0007669"/>
    <property type="project" value="UniProtKB-EC"/>
</dbReference>
<dbReference type="EC" id="2.6.1.76" evidence="7"/>
<evidence type="ECO:0000256" key="1">
    <source>
        <dbReference type="ARBA" id="ARBA00001933"/>
    </source>
</evidence>
<evidence type="ECO:0000256" key="4">
    <source>
        <dbReference type="ARBA" id="ARBA00022679"/>
    </source>
</evidence>
<evidence type="ECO:0000256" key="5">
    <source>
        <dbReference type="ARBA" id="ARBA00022898"/>
    </source>
</evidence>
<dbReference type="InterPro" id="IPR015424">
    <property type="entry name" value="PyrdxlP-dep_Trfase"/>
</dbReference>
<dbReference type="InterPro" id="IPR049704">
    <property type="entry name" value="Aminotrans_3_PPA_site"/>
</dbReference>
<dbReference type="PANTHER" id="PTHR43552:SF2">
    <property type="entry name" value="DIAMINOBUTYRATE--2-OXOGLUTARATE TRANSAMINASE"/>
    <property type="match status" value="1"/>
</dbReference>
<dbReference type="PANTHER" id="PTHR43552">
    <property type="entry name" value="DIAMINOBUTYRATE--2-OXOGLUTARATE AMINOTRANSFERASE"/>
    <property type="match status" value="1"/>
</dbReference>
<dbReference type="InterPro" id="IPR015421">
    <property type="entry name" value="PyrdxlP-dep_Trfase_major"/>
</dbReference>
<dbReference type="SUPFAM" id="SSF53383">
    <property type="entry name" value="PLP-dependent transferases"/>
    <property type="match status" value="1"/>
</dbReference>
<evidence type="ECO:0000256" key="2">
    <source>
        <dbReference type="ARBA" id="ARBA00008954"/>
    </source>
</evidence>
<evidence type="ECO:0000256" key="3">
    <source>
        <dbReference type="ARBA" id="ARBA00022576"/>
    </source>
</evidence>
<organism evidence="8 9">
    <name type="scientific">Limimonas halophila</name>
    <dbReference type="NCBI Taxonomy" id="1082479"/>
    <lineage>
        <taxon>Bacteria</taxon>
        <taxon>Pseudomonadati</taxon>
        <taxon>Pseudomonadota</taxon>
        <taxon>Alphaproteobacteria</taxon>
        <taxon>Rhodospirillales</taxon>
        <taxon>Rhodovibrionaceae</taxon>
        <taxon>Limimonas</taxon>
    </lineage>
</organism>
<dbReference type="EMBL" id="FNCE01000004">
    <property type="protein sequence ID" value="SDG00119.1"/>
    <property type="molecule type" value="Genomic_DNA"/>
</dbReference>
<proteinExistence type="inferred from homology"/>
<dbReference type="GO" id="GO:0030170">
    <property type="term" value="F:pyridoxal phosphate binding"/>
    <property type="evidence" value="ECO:0007669"/>
    <property type="project" value="InterPro"/>
</dbReference>
<dbReference type="NCBIfam" id="TIGR00709">
    <property type="entry name" value="dat"/>
    <property type="match status" value="1"/>
</dbReference>
<dbReference type="UniPathway" id="UPA00067">
    <property type="reaction ID" value="UER00121"/>
</dbReference>
<comment type="cofactor">
    <cofactor evidence="1 7">
        <name>pyridoxal 5'-phosphate</name>
        <dbReference type="ChEBI" id="CHEBI:597326"/>
    </cofactor>
</comment>
<comment type="similarity">
    <text evidence="2 6">Belongs to the class-III pyridoxal-phosphate-dependent aminotransferase family.</text>
</comment>
<dbReference type="InterPro" id="IPR012773">
    <property type="entry name" value="Ectoine_EctB"/>
</dbReference>
<dbReference type="InterPro" id="IPR004637">
    <property type="entry name" value="Dat"/>
</dbReference>
<accession>A0A1G7QQG8</accession>
<dbReference type="STRING" id="1082479.SAMN05216241_10481"/>
<comment type="catalytic activity">
    <reaction evidence="7">
        <text>L-2,4-diaminobutanoate + 2-oxoglutarate = L-aspartate 4-semialdehyde + L-glutamate</text>
        <dbReference type="Rhea" id="RHEA:11160"/>
        <dbReference type="ChEBI" id="CHEBI:16810"/>
        <dbReference type="ChEBI" id="CHEBI:29985"/>
        <dbReference type="ChEBI" id="CHEBI:58761"/>
        <dbReference type="ChEBI" id="CHEBI:537519"/>
        <dbReference type="EC" id="2.6.1.76"/>
    </reaction>
</comment>
<dbReference type="OrthoDB" id="9801834at2"/>
<evidence type="ECO:0000256" key="6">
    <source>
        <dbReference type="RuleBase" id="RU003560"/>
    </source>
</evidence>
<dbReference type="InterPro" id="IPR005814">
    <property type="entry name" value="Aminotrans_3"/>
</dbReference>
<evidence type="ECO:0000313" key="8">
    <source>
        <dbReference type="EMBL" id="SDG00119.1"/>
    </source>
</evidence>
<dbReference type="RefSeq" id="WP_090019589.1">
    <property type="nucleotide sequence ID" value="NZ_FNCE01000004.1"/>
</dbReference>
<evidence type="ECO:0000313" key="9">
    <source>
        <dbReference type="Proteomes" id="UP000199415"/>
    </source>
</evidence>